<dbReference type="SUPFAM" id="SSF46689">
    <property type="entry name" value="Homeodomain-like"/>
    <property type="match status" value="1"/>
</dbReference>
<dbReference type="Pfam" id="PF16925">
    <property type="entry name" value="TetR_C_13"/>
    <property type="match status" value="1"/>
</dbReference>
<dbReference type="SUPFAM" id="SSF48498">
    <property type="entry name" value="Tetracyclin repressor-like, C-terminal domain"/>
    <property type="match status" value="1"/>
</dbReference>
<dbReference type="Gene3D" id="1.10.357.10">
    <property type="entry name" value="Tetracycline Repressor, domain 2"/>
    <property type="match status" value="1"/>
</dbReference>
<keyword evidence="1" id="KW-0805">Transcription regulation</keyword>
<dbReference type="Proteomes" id="UP001564626">
    <property type="component" value="Unassembled WGS sequence"/>
</dbReference>
<dbReference type="Gene3D" id="1.10.10.60">
    <property type="entry name" value="Homeodomain-like"/>
    <property type="match status" value="1"/>
</dbReference>
<proteinExistence type="predicted"/>
<evidence type="ECO:0000256" key="4">
    <source>
        <dbReference type="PROSITE-ProRule" id="PRU00335"/>
    </source>
</evidence>
<dbReference type="InterPro" id="IPR036271">
    <property type="entry name" value="Tet_transcr_reg_TetR-rel_C_sf"/>
</dbReference>
<dbReference type="InterPro" id="IPR011075">
    <property type="entry name" value="TetR_C"/>
</dbReference>
<evidence type="ECO:0000256" key="3">
    <source>
        <dbReference type="ARBA" id="ARBA00023163"/>
    </source>
</evidence>
<evidence type="ECO:0000256" key="1">
    <source>
        <dbReference type="ARBA" id="ARBA00023015"/>
    </source>
</evidence>
<evidence type="ECO:0000313" key="7">
    <source>
        <dbReference type="Proteomes" id="UP001564626"/>
    </source>
</evidence>
<keyword evidence="7" id="KW-1185">Reference proteome</keyword>
<accession>A0ABV4CSN1</accession>
<dbReference type="PANTHER" id="PTHR47506:SF1">
    <property type="entry name" value="HTH-TYPE TRANSCRIPTIONAL REGULATOR YJDC"/>
    <property type="match status" value="1"/>
</dbReference>
<evidence type="ECO:0000256" key="2">
    <source>
        <dbReference type="ARBA" id="ARBA00023125"/>
    </source>
</evidence>
<dbReference type="EMBL" id="JBGEHV010000102">
    <property type="protein sequence ID" value="MEY8043518.1"/>
    <property type="molecule type" value="Genomic_DNA"/>
</dbReference>
<dbReference type="PANTHER" id="PTHR47506">
    <property type="entry name" value="TRANSCRIPTIONAL REGULATORY PROTEIN"/>
    <property type="match status" value="1"/>
</dbReference>
<dbReference type="Pfam" id="PF00440">
    <property type="entry name" value="TetR_N"/>
    <property type="match status" value="1"/>
</dbReference>
<gene>
    <name evidence="6" type="ORF">AB8O55_29275</name>
</gene>
<feature type="domain" description="HTH tetR-type" evidence="5">
    <location>
        <begin position="7"/>
        <end position="67"/>
    </location>
</feature>
<evidence type="ECO:0000259" key="5">
    <source>
        <dbReference type="PROSITE" id="PS50977"/>
    </source>
</evidence>
<protein>
    <submittedName>
        <fullName evidence="6">TetR/AcrR family transcriptional regulator</fullName>
    </submittedName>
</protein>
<feature type="DNA-binding region" description="H-T-H motif" evidence="4">
    <location>
        <begin position="30"/>
        <end position="49"/>
    </location>
</feature>
<evidence type="ECO:0000313" key="6">
    <source>
        <dbReference type="EMBL" id="MEY8043518.1"/>
    </source>
</evidence>
<keyword evidence="3" id="KW-0804">Transcription</keyword>
<dbReference type="InterPro" id="IPR009057">
    <property type="entry name" value="Homeodomain-like_sf"/>
</dbReference>
<reference evidence="6 7" key="1">
    <citation type="submission" date="2024-08" db="EMBL/GenBank/DDBJ databases">
        <title>Genome mining of Saccharopolyspora cebuensis PGLac3 from Nigerian medicinal plant.</title>
        <authorList>
            <person name="Ezeobiora C.E."/>
            <person name="Igbokwe N.H."/>
            <person name="Amin D.H."/>
            <person name="Mendie U.E."/>
        </authorList>
    </citation>
    <scope>NUCLEOTIDE SEQUENCE [LARGE SCALE GENOMIC DNA]</scope>
    <source>
        <strain evidence="6 7">PGLac3</strain>
    </source>
</reference>
<organism evidence="6 7">
    <name type="scientific">Saccharopolyspora cebuensis</name>
    <dbReference type="NCBI Taxonomy" id="418759"/>
    <lineage>
        <taxon>Bacteria</taxon>
        <taxon>Bacillati</taxon>
        <taxon>Actinomycetota</taxon>
        <taxon>Actinomycetes</taxon>
        <taxon>Pseudonocardiales</taxon>
        <taxon>Pseudonocardiaceae</taxon>
        <taxon>Saccharopolyspora</taxon>
    </lineage>
</organism>
<comment type="caution">
    <text evidence="6">The sequence shown here is derived from an EMBL/GenBank/DDBJ whole genome shotgun (WGS) entry which is preliminary data.</text>
</comment>
<keyword evidence="2 4" id="KW-0238">DNA-binding</keyword>
<dbReference type="InterPro" id="IPR001647">
    <property type="entry name" value="HTH_TetR"/>
</dbReference>
<dbReference type="PROSITE" id="PS50977">
    <property type="entry name" value="HTH_TETR_2"/>
    <property type="match status" value="1"/>
</dbReference>
<sequence length="210" mass="22328">MVPDVRHFDPDVAVAQVVPLLWRRGWSHTGMQDIVSATGLSRSSLYATFGSKSALCLNALRRYLADHADPAFRELETDGRGLPAIAAFFDQLITARCSGPHARWGCLATNLQIAAEGADPDVRTVLDEHHQHLVAALATALRAAEQAGQLHEDVVIGASAEHLALLAQGVNLRSRAGAEPSSLRWAVEAALGALRRPGSHATPGPEMSPG</sequence>
<dbReference type="RefSeq" id="WP_369775717.1">
    <property type="nucleotide sequence ID" value="NZ_JBGEHV010000102.1"/>
</dbReference>
<name>A0ABV4CSN1_9PSEU</name>